<dbReference type="InterPro" id="IPR036111">
    <property type="entry name" value="Mal/L-sulfo/L-lacto_DH-like_sf"/>
</dbReference>
<dbReference type="PANTHER" id="PTHR11091:SF0">
    <property type="entry name" value="MALATE DEHYDROGENASE"/>
    <property type="match status" value="1"/>
</dbReference>
<dbReference type="EMBL" id="VIVL01000014">
    <property type="protein sequence ID" value="TWD75978.1"/>
    <property type="molecule type" value="Genomic_DNA"/>
</dbReference>
<dbReference type="RefSeq" id="WP_145747038.1">
    <property type="nucleotide sequence ID" value="NZ_VIVL01000014.1"/>
</dbReference>
<dbReference type="Gene3D" id="1.10.1530.10">
    <property type="match status" value="1"/>
</dbReference>
<sequence>MSQLSVSADALRGLTAALFRAHGLAAAKADGVADSLVCADLEGVASHGVTMVPLYLQRIGQGSVDPHAEPVVVEDHGGLVVMSARNALGQVSAHAAVALATARARQHGVSVVSVRHSFHFGTASYWARQFTAAGMVGFAFSNTRPLMPAPGGAERVVGNNPMAIAFPAREDEPLVVDMAMSATAMGKIRLAEAKGEPIPPGWATNAAGQATTSATEAIQGMLLPAAGPKGFGLAVAIDLLCGALADGAVGAAVRPLYGELDKPYDCSHAFIAIDAARLHGGAGIAPQVAGFAQAIRDSRRAPGTERIYAPGDLERARHASNGAHCPISGDLAHKLNRLSADAGIAERLPA</sequence>
<dbReference type="AlphaFoldDB" id="A0A561BB11"/>
<dbReference type="Gene3D" id="3.30.1370.60">
    <property type="entry name" value="Hypothetical oxidoreductase yiak, domain 2"/>
    <property type="match status" value="1"/>
</dbReference>
<accession>A0A561BB11</accession>
<dbReference type="Pfam" id="PF02615">
    <property type="entry name" value="Ldh_2"/>
    <property type="match status" value="1"/>
</dbReference>
<dbReference type="GO" id="GO:0016491">
    <property type="term" value="F:oxidoreductase activity"/>
    <property type="evidence" value="ECO:0007669"/>
    <property type="project" value="UniProtKB-KW"/>
</dbReference>
<organism evidence="3 4">
    <name type="scientific">Variovorax beijingensis</name>
    <dbReference type="NCBI Taxonomy" id="2496117"/>
    <lineage>
        <taxon>Bacteria</taxon>
        <taxon>Pseudomonadati</taxon>
        <taxon>Pseudomonadota</taxon>
        <taxon>Betaproteobacteria</taxon>
        <taxon>Burkholderiales</taxon>
        <taxon>Comamonadaceae</taxon>
        <taxon>Variovorax</taxon>
    </lineage>
</organism>
<comment type="similarity">
    <text evidence="1">Belongs to the LDH2/MDH2 oxidoreductase family.</text>
</comment>
<name>A0A561BB11_9BURK</name>
<dbReference type="InterPro" id="IPR043144">
    <property type="entry name" value="Mal/L-sulf/L-lact_DH-like_ah"/>
</dbReference>
<dbReference type="OrthoDB" id="924592at2"/>
<reference evidence="3 4" key="1">
    <citation type="submission" date="2019-06" db="EMBL/GenBank/DDBJ databases">
        <title>Sorghum-associated microbial communities from plants grown in Nebraska, USA.</title>
        <authorList>
            <person name="Schachtman D."/>
        </authorList>
    </citation>
    <scope>NUCLEOTIDE SEQUENCE [LARGE SCALE GENOMIC DNA]</scope>
    <source>
        <strain evidence="3 4">T529</strain>
    </source>
</reference>
<dbReference type="InterPro" id="IPR043143">
    <property type="entry name" value="Mal/L-sulf/L-lact_DH-like_NADP"/>
</dbReference>
<dbReference type="Proteomes" id="UP000319722">
    <property type="component" value="Unassembled WGS sequence"/>
</dbReference>
<keyword evidence="2" id="KW-0560">Oxidoreductase</keyword>
<evidence type="ECO:0000256" key="2">
    <source>
        <dbReference type="ARBA" id="ARBA00023002"/>
    </source>
</evidence>
<dbReference type="PANTHER" id="PTHR11091">
    <property type="entry name" value="OXIDOREDUCTASE-RELATED"/>
    <property type="match status" value="1"/>
</dbReference>
<comment type="caution">
    <text evidence="3">The sequence shown here is derived from an EMBL/GenBank/DDBJ whole genome shotgun (WGS) entry which is preliminary data.</text>
</comment>
<evidence type="ECO:0000256" key="1">
    <source>
        <dbReference type="ARBA" id="ARBA00006056"/>
    </source>
</evidence>
<dbReference type="SUPFAM" id="SSF89733">
    <property type="entry name" value="L-sulfolactate dehydrogenase-like"/>
    <property type="match status" value="1"/>
</dbReference>
<gene>
    <name evidence="3" type="ORF">FB547_11449</name>
</gene>
<dbReference type="InterPro" id="IPR003767">
    <property type="entry name" value="Malate/L-lactate_DH-like"/>
</dbReference>
<proteinExistence type="inferred from homology"/>
<protein>
    <submittedName>
        <fullName evidence="3">LDH2 family malate/lactate/ureidoglycolate dehydrogenase</fullName>
    </submittedName>
</protein>
<evidence type="ECO:0000313" key="3">
    <source>
        <dbReference type="EMBL" id="TWD75978.1"/>
    </source>
</evidence>
<evidence type="ECO:0000313" key="4">
    <source>
        <dbReference type="Proteomes" id="UP000319722"/>
    </source>
</evidence>